<keyword evidence="2" id="KW-1185">Reference proteome</keyword>
<evidence type="ECO:0000313" key="2">
    <source>
        <dbReference type="Proteomes" id="UP001159363"/>
    </source>
</evidence>
<proteinExistence type="predicted"/>
<organism evidence="1 2">
    <name type="scientific">Dryococelus australis</name>
    <dbReference type="NCBI Taxonomy" id="614101"/>
    <lineage>
        <taxon>Eukaryota</taxon>
        <taxon>Metazoa</taxon>
        <taxon>Ecdysozoa</taxon>
        <taxon>Arthropoda</taxon>
        <taxon>Hexapoda</taxon>
        <taxon>Insecta</taxon>
        <taxon>Pterygota</taxon>
        <taxon>Neoptera</taxon>
        <taxon>Polyneoptera</taxon>
        <taxon>Phasmatodea</taxon>
        <taxon>Verophasmatodea</taxon>
        <taxon>Anareolatae</taxon>
        <taxon>Phasmatidae</taxon>
        <taxon>Eurycanthinae</taxon>
        <taxon>Dryococelus</taxon>
    </lineage>
</organism>
<reference evidence="1 2" key="1">
    <citation type="submission" date="2023-02" db="EMBL/GenBank/DDBJ databases">
        <title>LHISI_Scaffold_Assembly.</title>
        <authorList>
            <person name="Stuart O.P."/>
            <person name="Cleave R."/>
            <person name="Magrath M.J.L."/>
            <person name="Mikheyev A.S."/>
        </authorList>
    </citation>
    <scope>NUCLEOTIDE SEQUENCE [LARGE SCALE GENOMIC DNA]</scope>
    <source>
        <strain evidence="1">Daus_M_001</strain>
        <tissue evidence="1">Leg muscle</tissue>
    </source>
</reference>
<sequence length="161" mass="17415">MKGGKTGEPREKRSHGDLVARALASHQDDPGLIPGRVGPQIFACGNRAGAMPHVREFSQGSSVSPTIIYIYICLSHNRYRQAQGLAGSLRIFANGNCAGQCRRFVSFLGDLLLPSPLHSGAAPYSPHFTLIGSQDLDIKSCLNLLTPLTRQDVNRAVKYSI</sequence>
<name>A0ABQ9GVC1_9NEOP</name>
<comment type="caution">
    <text evidence="1">The sequence shown here is derived from an EMBL/GenBank/DDBJ whole genome shotgun (WGS) entry which is preliminary data.</text>
</comment>
<protein>
    <submittedName>
        <fullName evidence="1">Uncharacterized protein</fullName>
    </submittedName>
</protein>
<gene>
    <name evidence="1" type="ORF">PR048_023898</name>
</gene>
<accession>A0ABQ9GVC1</accession>
<evidence type="ECO:0000313" key="1">
    <source>
        <dbReference type="EMBL" id="KAJ8875990.1"/>
    </source>
</evidence>
<dbReference type="Proteomes" id="UP001159363">
    <property type="component" value="Chromosome 8"/>
</dbReference>
<dbReference type="EMBL" id="JARBHB010000009">
    <property type="protein sequence ID" value="KAJ8875990.1"/>
    <property type="molecule type" value="Genomic_DNA"/>
</dbReference>